<dbReference type="AlphaFoldDB" id="A0A6G1HSI2"/>
<name>A0A6G1HSI2_9PEZI</name>
<accession>A0A6G1HSI2</accession>
<proteinExistence type="predicted"/>
<dbReference type="Proteomes" id="UP000799640">
    <property type="component" value="Unassembled WGS sequence"/>
</dbReference>
<evidence type="ECO:0000313" key="3">
    <source>
        <dbReference type="Proteomes" id="UP000799640"/>
    </source>
</evidence>
<sequence length="152" mass="17051">MQADFQGKALKPATLVKNELRATRPKDLTGAQPTLDILSMGASRPRRSNRCMPILAIPMTRTQDERRNVKGYSRKSRTPTPQNQPTRWITTPQVALDPNTHRWPNRALGPSAGMTCDAMILSDAMIPSNVKVYQCHDVPHQKEPRNLSLRAV</sequence>
<organism evidence="2 3">
    <name type="scientific">Trichodelitschia bisporula</name>
    <dbReference type="NCBI Taxonomy" id="703511"/>
    <lineage>
        <taxon>Eukaryota</taxon>
        <taxon>Fungi</taxon>
        <taxon>Dikarya</taxon>
        <taxon>Ascomycota</taxon>
        <taxon>Pezizomycotina</taxon>
        <taxon>Dothideomycetes</taxon>
        <taxon>Dothideomycetes incertae sedis</taxon>
        <taxon>Phaeotrichales</taxon>
        <taxon>Phaeotrichaceae</taxon>
        <taxon>Trichodelitschia</taxon>
    </lineage>
</organism>
<dbReference type="EMBL" id="ML996698">
    <property type="protein sequence ID" value="KAF2399023.1"/>
    <property type="molecule type" value="Genomic_DNA"/>
</dbReference>
<feature type="region of interest" description="Disordered" evidence="1">
    <location>
        <begin position="65"/>
        <end position="86"/>
    </location>
</feature>
<evidence type="ECO:0000256" key="1">
    <source>
        <dbReference type="SAM" id="MobiDB-lite"/>
    </source>
</evidence>
<gene>
    <name evidence="2" type="ORF">EJ06DRAFT_65643</name>
</gene>
<evidence type="ECO:0000313" key="2">
    <source>
        <dbReference type="EMBL" id="KAF2399023.1"/>
    </source>
</evidence>
<reference evidence="2" key="1">
    <citation type="journal article" date="2020" name="Stud. Mycol.">
        <title>101 Dothideomycetes genomes: a test case for predicting lifestyles and emergence of pathogens.</title>
        <authorList>
            <person name="Haridas S."/>
            <person name="Albert R."/>
            <person name="Binder M."/>
            <person name="Bloem J."/>
            <person name="Labutti K."/>
            <person name="Salamov A."/>
            <person name="Andreopoulos B."/>
            <person name="Baker S."/>
            <person name="Barry K."/>
            <person name="Bills G."/>
            <person name="Bluhm B."/>
            <person name="Cannon C."/>
            <person name="Castanera R."/>
            <person name="Culley D."/>
            <person name="Daum C."/>
            <person name="Ezra D."/>
            <person name="Gonzalez J."/>
            <person name="Henrissat B."/>
            <person name="Kuo A."/>
            <person name="Liang C."/>
            <person name="Lipzen A."/>
            <person name="Lutzoni F."/>
            <person name="Magnuson J."/>
            <person name="Mondo S."/>
            <person name="Nolan M."/>
            <person name="Ohm R."/>
            <person name="Pangilinan J."/>
            <person name="Park H.-J."/>
            <person name="Ramirez L."/>
            <person name="Alfaro M."/>
            <person name="Sun H."/>
            <person name="Tritt A."/>
            <person name="Yoshinaga Y."/>
            <person name="Zwiers L.-H."/>
            <person name="Turgeon B."/>
            <person name="Goodwin S."/>
            <person name="Spatafora J."/>
            <person name="Crous P."/>
            <person name="Grigoriev I."/>
        </authorList>
    </citation>
    <scope>NUCLEOTIDE SEQUENCE</scope>
    <source>
        <strain evidence="2">CBS 262.69</strain>
    </source>
</reference>
<keyword evidence="3" id="KW-1185">Reference proteome</keyword>
<protein>
    <submittedName>
        <fullName evidence="2">Uncharacterized protein</fullName>
    </submittedName>
</protein>